<protein>
    <recommendedName>
        <fullName evidence="9">MYB transcription factor</fullName>
    </recommendedName>
</protein>
<evidence type="ECO:0000259" key="5">
    <source>
        <dbReference type="PROSITE" id="PS50090"/>
    </source>
</evidence>
<dbReference type="InterPro" id="IPR001005">
    <property type="entry name" value="SANT/Myb"/>
</dbReference>
<dbReference type="PANTHER" id="PTHR47994:SF5">
    <property type="entry name" value="F14D16.11-RELATED"/>
    <property type="match status" value="1"/>
</dbReference>
<evidence type="ECO:0000313" key="7">
    <source>
        <dbReference type="EMBL" id="GMN63461.1"/>
    </source>
</evidence>
<keyword evidence="3" id="KW-0238">DNA-binding</keyword>
<feature type="domain" description="Myb-like" evidence="5">
    <location>
        <begin position="62"/>
        <end position="112"/>
    </location>
</feature>
<dbReference type="GO" id="GO:0003677">
    <property type="term" value="F:DNA binding"/>
    <property type="evidence" value="ECO:0007669"/>
    <property type="project" value="UniProtKB-KW"/>
</dbReference>
<dbReference type="Pfam" id="PF00249">
    <property type="entry name" value="Myb_DNA-binding"/>
    <property type="match status" value="2"/>
</dbReference>
<dbReference type="GO" id="GO:0005634">
    <property type="term" value="C:nucleus"/>
    <property type="evidence" value="ECO:0007669"/>
    <property type="project" value="UniProtKB-SubCell"/>
</dbReference>
<dbReference type="CDD" id="cd00167">
    <property type="entry name" value="SANT"/>
    <property type="match status" value="2"/>
</dbReference>
<sequence length="380" mass="42556">MAKSPCSEKDGLKKGPWTPEEDQKLIDYIKRHGHGRWRTLPKNAGLKRCGKSCRLRWTNYLRPDIKRGRFSFEEEETIIQLHRVLGNKWSAIAARLPGRTDNEIKNYWNTHIRKRLLKMGIDPVTHTPRLDLLELSSLLSSTLYNPQSSQNQLHLQNLLGNMGPLMNQNLLNLATTLLSYQPKSTSTNSTSTGFVSQNVQEISPPNHVPESQFQSFQTSSTSNTSTVPYSMSETQFIQAKMDPFSQSLTHGTSCPNNFGSNMWQNSVEDEALFTPCSEGFVANMASTNGYPDCVTQSSSILNSTSENQAFASCNFQNSMTNVSFTSLLSTPSCSPNTLNSSLKTYVNSNSSPEDNQRDSFCSNMFMYDIANYGLNGNEFL</sequence>
<keyword evidence="8" id="KW-1185">Reference proteome</keyword>
<dbReference type="InterPro" id="IPR015495">
    <property type="entry name" value="Myb_TF_plants"/>
</dbReference>
<dbReference type="FunFam" id="1.10.10.60:FF:000001">
    <property type="entry name" value="MYB-related transcription factor"/>
    <property type="match status" value="1"/>
</dbReference>
<evidence type="ECO:0000256" key="2">
    <source>
        <dbReference type="ARBA" id="ARBA00022737"/>
    </source>
</evidence>
<dbReference type="FunFam" id="1.10.10.60:FF:000349">
    <property type="entry name" value="Transcription factor MYB39"/>
    <property type="match status" value="1"/>
</dbReference>
<comment type="caution">
    <text evidence="7">The sequence shown here is derived from an EMBL/GenBank/DDBJ whole genome shotgun (WGS) entry which is preliminary data.</text>
</comment>
<feature type="domain" description="HTH myb-type" evidence="6">
    <location>
        <begin position="66"/>
        <end position="116"/>
    </location>
</feature>
<dbReference type="InterPro" id="IPR009057">
    <property type="entry name" value="Homeodomain-like_sf"/>
</dbReference>
<feature type="domain" description="HTH myb-type" evidence="6">
    <location>
        <begin position="9"/>
        <end position="65"/>
    </location>
</feature>
<dbReference type="Proteomes" id="UP001187192">
    <property type="component" value="Unassembled WGS sequence"/>
</dbReference>
<dbReference type="PANTHER" id="PTHR47994">
    <property type="entry name" value="F14D16.11-RELATED"/>
    <property type="match status" value="1"/>
</dbReference>
<dbReference type="Gene3D" id="1.10.10.60">
    <property type="entry name" value="Homeodomain-like"/>
    <property type="match status" value="2"/>
</dbReference>
<dbReference type="PROSITE" id="PS50090">
    <property type="entry name" value="MYB_LIKE"/>
    <property type="match status" value="2"/>
</dbReference>
<dbReference type="EMBL" id="BTGU01000150">
    <property type="protein sequence ID" value="GMN63461.1"/>
    <property type="molecule type" value="Genomic_DNA"/>
</dbReference>
<evidence type="ECO:0000256" key="1">
    <source>
        <dbReference type="ARBA" id="ARBA00004123"/>
    </source>
</evidence>
<evidence type="ECO:0000256" key="4">
    <source>
        <dbReference type="ARBA" id="ARBA00023242"/>
    </source>
</evidence>
<dbReference type="AlphaFoldDB" id="A0AA88DXE2"/>
<dbReference type="SUPFAM" id="SSF46689">
    <property type="entry name" value="Homeodomain-like"/>
    <property type="match status" value="1"/>
</dbReference>
<feature type="domain" description="Myb-like" evidence="5">
    <location>
        <begin position="9"/>
        <end position="61"/>
    </location>
</feature>
<evidence type="ECO:0000259" key="6">
    <source>
        <dbReference type="PROSITE" id="PS51294"/>
    </source>
</evidence>
<comment type="subcellular location">
    <subcellularLocation>
        <location evidence="1">Nucleus</location>
    </subcellularLocation>
</comment>
<evidence type="ECO:0008006" key="9">
    <source>
        <dbReference type="Google" id="ProtNLM"/>
    </source>
</evidence>
<gene>
    <name evidence="7" type="ORF">TIFTF001_032541</name>
</gene>
<dbReference type="InterPro" id="IPR017930">
    <property type="entry name" value="Myb_dom"/>
</dbReference>
<dbReference type="SMART" id="SM00717">
    <property type="entry name" value="SANT"/>
    <property type="match status" value="2"/>
</dbReference>
<reference evidence="7" key="1">
    <citation type="submission" date="2023-07" db="EMBL/GenBank/DDBJ databases">
        <title>draft genome sequence of fig (Ficus carica).</title>
        <authorList>
            <person name="Takahashi T."/>
            <person name="Nishimura K."/>
        </authorList>
    </citation>
    <scope>NUCLEOTIDE SEQUENCE</scope>
</reference>
<keyword evidence="2" id="KW-0677">Repeat</keyword>
<organism evidence="7 8">
    <name type="scientific">Ficus carica</name>
    <name type="common">Common fig</name>
    <dbReference type="NCBI Taxonomy" id="3494"/>
    <lineage>
        <taxon>Eukaryota</taxon>
        <taxon>Viridiplantae</taxon>
        <taxon>Streptophyta</taxon>
        <taxon>Embryophyta</taxon>
        <taxon>Tracheophyta</taxon>
        <taxon>Spermatophyta</taxon>
        <taxon>Magnoliopsida</taxon>
        <taxon>eudicotyledons</taxon>
        <taxon>Gunneridae</taxon>
        <taxon>Pentapetalae</taxon>
        <taxon>rosids</taxon>
        <taxon>fabids</taxon>
        <taxon>Rosales</taxon>
        <taxon>Moraceae</taxon>
        <taxon>Ficeae</taxon>
        <taxon>Ficus</taxon>
    </lineage>
</organism>
<name>A0AA88DXE2_FICCA</name>
<dbReference type="PROSITE" id="PS51294">
    <property type="entry name" value="HTH_MYB"/>
    <property type="match status" value="2"/>
</dbReference>
<evidence type="ECO:0000313" key="8">
    <source>
        <dbReference type="Proteomes" id="UP001187192"/>
    </source>
</evidence>
<proteinExistence type="predicted"/>
<keyword evidence="4" id="KW-0539">Nucleus</keyword>
<accession>A0AA88DXE2</accession>
<evidence type="ECO:0000256" key="3">
    <source>
        <dbReference type="ARBA" id="ARBA00023125"/>
    </source>
</evidence>